<proteinExistence type="predicted"/>
<dbReference type="AlphaFoldDB" id="A0AAD6CQ18"/>
<keyword evidence="2" id="KW-1185">Reference proteome</keyword>
<reference evidence="1 2" key="1">
    <citation type="journal article" date="2023" name="IMA Fungus">
        <title>Comparative genomic study of the Penicillium genus elucidates a diverse pangenome and 15 lateral gene transfer events.</title>
        <authorList>
            <person name="Petersen C."/>
            <person name="Sorensen T."/>
            <person name="Nielsen M.R."/>
            <person name="Sondergaard T.E."/>
            <person name="Sorensen J.L."/>
            <person name="Fitzpatrick D.A."/>
            <person name="Frisvad J.C."/>
            <person name="Nielsen K.L."/>
        </authorList>
    </citation>
    <scope>NUCLEOTIDE SEQUENCE [LARGE SCALE GENOMIC DNA]</scope>
    <source>
        <strain evidence="1 2">IBT 35679</strain>
    </source>
</reference>
<evidence type="ECO:0000313" key="1">
    <source>
        <dbReference type="EMBL" id="KAJ5532900.1"/>
    </source>
</evidence>
<dbReference type="Proteomes" id="UP001220324">
    <property type="component" value="Unassembled WGS sequence"/>
</dbReference>
<comment type="caution">
    <text evidence="1">The sequence shown here is derived from an EMBL/GenBank/DDBJ whole genome shotgun (WGS) entry which is preliminary data.</text>
</comment>
<protein>
    <submittedName>
        <fullName evidence="1">Uncharacterized protein</fullName>
    </submittedName>
</protein>
<sequence>MSEGVSSYGCKTEGNRLRGFRNALLRTALRDEHTALPGEAYVMASTKRVKYRNWAARASKCVGREQKVLMEVKVK</sequence>
<dbReference type="EMBL" id="JAQIZZ010000007">
    <property type="protein sequence ID" value="KAJ5532900.1"/>
    <property type="molecule type" value="Genomic_DNA"/>
</dbReference>
<gene>
    <name evidence="1" type="ORF">N7494_009452</name>
</gene>
<accession>A0AAD6CQ18</accession>
<name>A0AAD6CQ18_9EURO</name>
<evidence type="ECO:0000313" key="2">
    <source>
        <dbReference type="Proteomes" id="UP001220324"/>
    </source>
</evidence>
<organism evidence="1 2">
    <name type="scientific">Penicillium frequentans</name>
    <dbReference type="NCBI Taxonomy" id="3151616"/>
    <lineage>
        <taxon>Eukaryota</taxon>
        <taxon>Fungi</taxon>
        <taxon>Dikarya</taxon>
        <taxon>Ascomycota</taxon>
        <taxon>Pezizomycotina</taxon>
        <taxon>Eurotiomycetes</taxon>
        <taxon>Eurotiomycetidae</taxon>
        <taxon>Eurotiales</taxon>
        <taxon>Aspergillaceae</taxon>
        <taxon>Penicillium</taxon>
    </lineage>
</organism>